<evidence type="ECO:0000313" key="2">
    <source>
        <dbReference type="EMBL" id="MBD8268352.1"/>
    </source>
</evidence>
<feature type="transmembrane region" description="Helical" evidence="1">
    <location>
        <begin position="207"/>
        <end position="225"/>
    </location>
</feature>
<proteinExistence type="predicted"/>
<evidence type="ECO:0000313" key="3">
    <source>
        <dbReference type="Proteomes" id="UP000610293"/>
    </source>
</evidence>
<feature type="transmembrane region" description="Helical" evidence="1">
    <location>
        <begin position="245"/>
        <end position="267"/>
    </location>
</feature>
<keyword evidence="1" id="KW-0472">Membrane</keyword>
<dbReference type="RefSeq" id="WP_191951371.1">
    <property type="nucleotide sequence ID" value="NZ_JACYMP010000001.1"/>
</dbReference>
<comment type="caution">
    <text evidence="2">The sequence shown here is derived from an EMBL/GenBank/DDBJ whole genome shotgun (WGS) entry which is preliminary data.</text>
</comment>
<organism evidence="2 3">
    <name type="scientific">Pseudomonas fluorescens</name>
    <dbReference type="NCBI Taxonomy" id="294"/>
    <lineage>
        <taxon>Bacteria</taxon>
        <taxon>Pseudomonadati</taxon>
        <taxon>Pseudomonadota</taxon>
        <taxon>Gammaproteobacteria</taxon>
        <taxon>Pseudomonadales</taxon>
        <taxon>Pseudomonadaceae</taxon>
        <taxon>Pseudomonas</taxon>
    </lineage>
</organism>
<accession>A0AAE2PTQ6</accession>
<protein>
    <submittedName>
        <fullName evidence="2">Uncharacterized protein</fullName>
    </submittedName>
</protein>
<gene>
    <name evidence="2" type="ORF">IFU03_01150</name>
</gene>
<keyword evidence="1" id="KW-0812">Transmembrane</keyword>
<name>A0AAE2PTQ6_PSEFL</name>
<evidence type="ECO:0000256" key="1">
    <source>
        <dbReference type="SAM" id="Phobius"/>
    </source>
</evidence>
<reference evidence="2" key="1">
    <citation type="journal article" date="2020" name="FEMS Microbiol. Ecol.">
        <title>Temporal dynamics of bacterial communities during seed development and maturation.</title>
        <authorList>
            <person name="Chesneau G."/>
            <person name="Torres-Cortes G."/>
            <person name="Briand M."/>
            <person name="Darrasse A."/>
            <person name="Preveaux A."/>
            <person name="Marais C."/>
            <person name="Jacques M.A."/>
            <person name="Shade A."/>
            <person name="Barret M."/>
        </authorList>
    </citation>
    <scope>NUCLEOTIDE SEQUENCE</scope>
    <source>
        <strain evidence="2">CFBP13533</strain>
    </source>
</reference>
<dbReference type="EMBL" id="JACYNJ010000001">
    <property type="protein sequence ID" value="MBD8268352.1"/>
    <property type="molecule type" value="Genomic_DNA"/>
</dbReference>
<sequence length="345" mass="39519">MLFDTDVRAGYKDKIENFLESVNGHASFDYIAALARQVIWFVDQSITLTRGVDGTDFFGRYRTGIAKSLEASPFSVNHLEEAHFLSAKFLRELSYGSKHDFDKSELVLFYLFPSFIETSYKKVDIIRLGVPLEFILEPEVKKINQAVAMLEKINSWEGSLEDWGVRVKKSEARYQGVIDATNFLGLGKAFEKLLQDKRCERDSLRKNLTIVGLVTLIIPFIYLIFDKSNFIQYLISDTLKFSISAISVFVFSIVFEALLLYYFRIIYGQWLVAKKHVLQLSLRHEMCAFVNEYAKSAKDMDRTTLTKFENLVFSELSSDLNAPPSVYDAVDSVAKVISSMRKPEN</sequence>
<dbReference type="AlphaFoldDB" id="A0AAE2PTQ6"/>
<keyword evidence="1" id="KW-1133">Transmembrane helix</keyword>
<dbReference type="Proteomes" id="UP000610293">
    <property type="component" value="Unassembled WGS sequence"/>
</dbReference>